<evidence type="ECO:0000313" key="1">
    <source>
        <dbReference type="EMBL" id="KKN06903.1"/>
    </source>
</evidence>
<comment type="caution">
    <text evidence="1">The sequence shown here is derived from an EMBL/GenBank/DDBJ whole genome shotgun (WGS) entry which is preliminary data.</text>
</comment>
<organism evidence="1">
    <name type="scientific">marine sediment metagenome</name>
    <dbReference type="NCBI Taxonomy" id="412755"/>
    <lineage>
        <taxon>unclassified sequences</taxon>
        <taxon>metagenomes</taxon>
        <taxon>ecological metagenomes</taxon>
    </lineage>
</organism>
<dbReference type="AlphaFoldDB" id="A0A0F9QNN2"/>
<dbReference type="EMBL" id="LAZR01004632">
    <property type="protein sequence ID" value="KKN06903.1"/>
    <property type="molecule type" value="Genomic_DNA"/>
</dbReference>
<name>A0A0F9QNN2_9ZZZZ</name>
<sequence length="66" mass="7740">MDKKNEQFLRDYFENGKESTTISEHLFAQNLLLKEIAKHLAPDIITSGKLKVSYEKPKHSNRHSRK</sequence>
<proteinExistence type="predicted"/>
<accession>A0A0F9QNN2</accession>
<protein>
    <submittedName>
        <fullName evidence="1">Uncharacterized protein</fullName>
    </submittedName>
</protein>
<gene>
    <name evidence="1" type="ORF">LCGC14_1072620</name>
</gene>
<reference evidence="1" key="1">
    <citation type="journal article" date="2015" name="Nature">
        <title>Complex archaea that bridge the gap between prokaryotes and eukaryotes.</title>
        <authorList>
            <person name="Spang A."/>
            <person name="Saw J.H."/>
            <person name="Jorgensen S.L."/>
            <person name="Zaremba-Niedzwiedzka K."/>
            <person name="Martijn J."/>
            <person name="Lind A.E."/>
            <person name="van Eijk R."/>
            <person name="Schleper C."/>
            <person name="Guy L."/>
            <person name="Ettema T.J."/>
        </authorList>
    </citation>
    <scope>NUCLEOTIDE SEQUENCE</scope>
</reference>